<name>A0AC61KZ36_9EURY</name>
<organism evidence="1 2">
    <name type="scientific">Candidatus Methanogaster sp</name>
    <dbReference type="NCBI Taxonomy" id="3386292"/>
    <lineage>
        <taxon>Archaea</taxon>
        <taxon>Methanobacteriati</taxon>
        <taxon>Methanobacteriota</taxon>
        <taxon>Stenosarchaea group</taxon>
        <taxon>Methanomicrobia</taxon>
        <taxon>Methanosarcinales</taxon>
        <taxon>ANME-2 cluster</taxon>
        <taxon>Candidatus Methanogasteraceae</taxon>
        <taxon>Candidatus Methanogaster</taxon>
    </lineage>
</organism>
<reference evidence="1" key="1">
    <citation type="submission" date="2018-01" db="EMBL/GenBank/DDBJ databases">
        <authorList>
            <person name="Krukenberg V."/>
        </authorList>
    </citation>
    <scope>NUCLEOTIDE SEQUENCE</scope>
    <source>
        <strain evidence="1">E20ANME2</strain>
    </source>
</reference>
<gene>
    <name evidence="1" type="ORF">C4B59_14885</name>
</gene>
<sequence>MGPVIISKSIRAYLIGIGDIISFLMVSSVFTAFTSLMMLYFSFIVLGVTPKPILLCAMFLVIYGVYSLNKVTDRKEDAINMPVRSTFVSGNERFLLTLAIASYTAALLLGLFESPFAASILLVPFLSGVIYSTNSLSIIGIPRLKDIFLVKSLIVAFSLAVCAAFLPAIHLHSSAKLYFIFPFFFSKVFINTVLFDVRDVGGDSLNGVKTIPVVIGIKRTRQMLLLIQSLLVVWFVLFSDLFSKYYVILITSMVYGYLYILYFCNTKHHSAMSWDILLDGEWISMSIGVWLYLILFSTVGNT</sequence>
<accession>A0AC61KZ36</accession>
<proteinExistence type="predicted"/>
<evidence type="ECO:0000313" key="2">
    <source>
        <dbReference type="Proteomes" id="UP000248329"/>
    </source>
</evidence>
<dbReference type="EMBL" id="PQXF01000055">
    <property type="protein sequence ID" value="PXF57610.1"/>
    <property type="molecule type" value="Genomic_DNA"/>
</dbReference>
<comment type="caution">
    <text evidence="1">The sequence shown here is derived from an EMBL/GenBank/DDBJ whole genome shotgun (WGS) entry which is preliminary data.</text>
</comment>
<protein>
    <submittedName>
        <fullName evidence="1">Prenyltransferase</fullName>
    </submittedName>
</protein>
<evidence type="ECO:0000313" key="1">
    <source>
        <dbReference type="EMBL" id="PXF57610.1"/>
    </source>
</evidence>
<dbReference type="Proteomes" id="UP000248329">
    <property type="component" value="Unassembled WGS sequence"/>
</dbReference>